<dbReference type="Proteomes" id="UP000317646">
    <property type="component" value="Unassembled WGS sequence"/>
</dbReference>
<dbReference type="EMBL" id="RCYZ01000002">
    <property type="protein sequence ID" value="TPG67305.1"/>
    <property type="molecule type" value="Genomic_DNA"/>
</dbReference>
<feature type="domain" description="Thioredoxin" evidence="2">
    <location>
        <begin position="13"/>
        <end position="163"/>
    </location>
</feature>
<proteinExistence type="predicted"/>
<evidence type="ECO:0000256" key="1">
    <source>
        <dbReference type="SAM" id="SignalP"/>
    </source>
</evidence>
<dbReference type="OrthoDB" id="981626at2"/>
<reference evidence="3 4" key="1">
    <citation type="journal article" date="2019" name="Environ. Microbiol.">
        <title>Species interactions and distinct microbial communities in high Arctic permafrost affected cryosols are associated with the CH4 and CO2 gas fluxes.</title>
        <authorList>
            <person name="Altshuler I."/>
            <person name="Hamel J."/>
            <person name="Turney S."/>
            <person name="Magnuson E."/>
            <person name="Levesque R."/>
            <person name="Greer C."/>
            <person name="Whyte L.G."/>
        </authorList>
    </citation>
    <scope>NUCLEOTIDE SEQUENCE [LARGE SCALE GENOMIC DNA]</scope>
    <source>
        <strain evidence="3 4">S9.2P</strain>
    </source>
</reference>
<accession>A0A502H0J7</accession>
<comment type="caution">
    <text evidence="3">The sequence shown here is derived from an EMBL/GenBank/DDBJ whole genome shotgun (WGS) entry which is preliminary data.</text>
</comment>
<evidence type="ECO:0000313" key="4">
    <source>
        <dbReference type="Proteomes" id="UP000317646"/>
    </source>
</evidence>
<name>A0A502H0J7_9BACT</name>
<feature type="chain" id="PRO_5021240996" evidence="1">
    <location>
        <begin position="22"/>
        <end position="163"/>
    </location>
</feature>
<dbReference type="RefSeq" id="WP_140465610.1">
    <property type="nucleotide sequence ID" value="NZ_RCYZ01000002.1"/>
</dbReference>
<organism evidence="3 4">
    <name type="scientific">Hymenobacter nivis</name>
    <dbReference type="NCBI Taxonomy" id="1850093"/>
    <lineage>
        <taxon>Bacteria</taxon>
        <taxon>Pseudomonadati</taxon>
        <taxon>Bacteroidota</taxon>
        <taxon>Cytophagia</taxon>
        <taxon>Cytophagales</taxon>
        <taxon>Hymenobacteraceae</taxon>
        <taxon>Hymenobacter</taxon>
    </lineage>
</organism>
<gene>
    <name evidence="3" type="ORF">EAH73_06155</name>
</gene>
<dbReference type="SUPFAM" id="SSF52833">
    <property type="entry name" value="Thioredoxin-like"/>
    <property type="match status" value="1"/>
</dbReference>
<dbReference type="PROSITE" id="PS51352">
    <property type="entry name" value="THIOREDOXIN_2"/>
    <property type="match status" value="1"/>
</dbReference>
<dbReference type="InterPro" id="IPR013766">
    <property type="entry name" value="Thioredoxin_domain"/>
</dbReference>
<feature type="signal peptide" evidence="1">
    <location>
        <begin position="1"/>
        <end position="21"/>
    </location>
</feature>
<sequence length="163" mass="17159">MLLHFALLGALFAATLSPAGAQTAPAAKAAPGNLVANWGLNDLAAAQAQAKATNRPIVAVFSGSDWCAPCVKYEREVFAQPAFVAYAKDRLVLAHFDYPQKPQNQPAPDQIKRNDAAKAQLNREGEFPLAVVVAPDGKILGKIGYVSGGPAGFEAYLKTLLGK</sequence>
<dbReference type="AlphaFoldDB" id="A0A502H0J7"/>
<protein>
    <submittedName>
        <fullName evidence="3">Thioredoxin family protein</fullName>
    </submittedName>
</protein>
<keyword evidence="4" id="KW-1185">Reference proteome</keyword>
<dbReference type="Gene3D" id="3.40.30.10">
    <property type="entry name" value="Glutaredoxin"/>
    <property type="match status" value="1"/>
</dbReference>
<evidence type="ECO:0000259" key="2">
    <source>
        <dbReference type="PROSITE" id="PS51352"/>
    </source>
</evidence>
<evidence type="ECO:0000313" key="3">
    <source>
        <dbReference type="EMBL" id="TPG67305.1"/>
    </source>
</evidence>
<dbReference type="InterPro" id="IPR036249">
    <property type="entry name" value="Thioredoxin-like_sf"/>
</dbReference>
<dbReference type="Pfam" id="PF13899">
    <property type="entry name" value="Thioredoxin_7"/>
    <property type="match status" value="1"/>
</dbReference>
<keyword evidence="1" id="KW-0732">Signal</keyword>